<dbReference type="PANTHER" id="PTHR30514">
    <property type="entry name" value="GLUCOKINASE"/>
    <property type="match status" value="1"/>
</dbReference>
<evidence type="ECO:0000259" key="5">
    <source>
        <dbReference type="PROSITE" id="PS51464"/>
    </source>
</evidence>
<evidence type="ECO:0000259" key="4">
    <source>
        <dbReference type="PROSITE" id="PS51071"/>
    </source>
</evidence>
<reference evidence="6 7" key="1">
    <citation type="submission" date="2018-10" db="EMBL/GenBank/DDBJ databases">
        <title>Phylogenomics of Brevibacillus.</title>
        <authorList>
            <person name="Dunlap C."/>
        </authorList>
    </citation>
    <scope>NUCLEOTIDE SEQUENCE [LARGE SCALE GENOMIC DNA]</scope>
    <source>
        <strain evidence="6 7">JCM 15774</strain>
    </source>
</reference>
<dbReference type="InterPro" id="IPR046348">
    <property type="entry name" value="SIS_dom_sf"/>
</dbReference>
<keyword evidence="2" id="KW-0238">DNA-binding</keyword>
<name>A0A3M8D3A9_9BACL</name>
<dbReference type="EMBL" id="RHHU01000012">
    <property type="protein sequence ID" value="RNB82564.1"/>
    <property type="molecule type" value="Genomic_DNA"/>
</dbReference>
<dbReference type="PROSITE" id="PS51071">
    <property type="entry name" value="HTH_RPIR"/>
    <property type="match status" value="1"/>
</dbReference>
<dbReference type="PANTHER" id="PTHR30514:SF18">
    <property type="entry name" value="RPIR-FAMILY TRANSCRIPTIONAL REGULATOR"/>
    <property type="match status" value="1"/>
</dbReference>
<dbReference type="Pfam" id="PF01380">
    <property type="entry name" value="SIS"/>
    <property type="match status" value="1"/>
</dbReference>
<evidence type="ECO:0000313" key="7">
    <source>
        <dbReference type="Proteomes" id="UP000269573"/>
    </source>
</evidence>
<evidence type="ECO:0000313" key="6">
    <source>
        <dbReference type="EMBL" id="RNB82564.1"/>
    </source>
</evidence>
<dbReference type="SUPFAM" id="SSF53697">
    <property type="entry name" value="SIS domain"/>
    <property type="match status" value="1"/>
</dbReference>
<dbReference type="InterPro" id="IPR036388">
    <property type="entry name" value="WH-like_DNA-bd_sf"/>
</dbReference>
<dbReference type="CDD" id="cd05013">
    <property type="entry name" value="SIS_RpiR"/>
    <property type="match status" value="1"/>
</dbReference>
<dbReference type="Pfam" id="PF01418">
    <property type="entry name" value="HTH_6"/>
    <property type="match status" value="1"/>
</dbReference>
<organism evidence="6 7">
    <name type="scientific">Brevibacillus nitrificans</name>
    <dbReference type="NCBI Taxonomy" id="651560"/>
    <lineage>
        <taxon>Bacteria</taxon>
        <taxon>Bacillati</taxon>
        <taxon>Bacillota</taxon>
        <taxon>Bacilli</taxon>
        <taxon>Bacillales</taxon>
        <taxon>Paenibacillaceae</taxon>
        <taxon>Brevibacillus</taxon>
    </lineage>
</organism>
<dbReference type="PROSITE" id="PS51464">
    <property type="entry name" value="SIS"/>
    <property type="match status" value="1"/>
</dbReference>
<feature type="domain" description="HTH rpiR-type" evidence="4">
    <location>
        <begin position="20"/>
        <end position="96"/>
    </location>
</feature>
<dbReference type="InterPro" id="IPR000281">
    <property type="entry name" value="HTH_RpiR"/>
</dbReference>
<dbReference type="Proteomes" id="UP000269573">
    <property type="component" value="Unassembled WGS sequence"/>
</dbReference>
<dbReference type="GO" id="GO:0003677">
    <property type="term" value="F:DNA binding"/>
    <property type="evidence" value="ECO:0007669"/>
    <property type="project" value="UniProtKB-KW"/>
</dbReference>
<keyword evidence="1" id="KW-0805">Transcription regulation</keyword>
<dbReference type="Gene3D" id="1.10.10.10">
    <property type="entry name" value="Winged helix-like DNA-binding domain superfamily/Winged helix DNA-binding domain"/>
    <property type="match status" value="1"/>
</dbReference>
<dbReference type="InterPro" id="IPR009057">
    <property type="entry name" value="Homeodomain-like_sf"/>
</dbReference>
<protein>
    <submittedName>
        <fullName evidence="6">MurR/RpiR family transcriptional regulator</fullName>
    </submittedName>
</protein>
<dbReference type="GO" id="GO:0097367">
    <property type="term" value="F:carbohydrate derivative binding"/>
    <property type="evidence" value="ECO:0007669"/>
    <property type="project" value="InterPro"/>
</dbReference>
<proteinExistence type="predicted"/>
<evidence type="ECO:0000256" key="1">
    <source>
        <dbReference type="ARBA" id="ARBA00023015"/>
    </source>
</evidence>
<keyword evidence="3" id="KW-0804">Transcription</keyword>
<dbReference type="InterPro" id="IPR001347">
    <property type="entry name" value="SIS_dom"/>
</dbReference>
<accession>A0A3M8D3A9</accession>
<dbReference type="AlphaFoldDB" id="A0A3M8D3A9"/>
<sequence>MGQPEASGYTSQRRTVDLTESVHERIRKSYEHLTNQQKLVAKYILDEPNQVALHPAKVIGTYSGTSETTVIRLCYSLGYSGFSELQNELRQMLLFPVIRENVVQTLHNTTYEFNDSDDVISFTLEQDLAFIQKTLHALDRYLFDSAIQTIVSAKKIVVVGGRSSFAPAYWLSYALNIVKGDTLLYRGQIDDANHLISEANEDWLMIALVFPRYLQDTYYFTKAAKDKGAKVLAITDHELSPIGPLADVLLKVTTPSPTTLRGMSSIFTLLNAVVSGVSQLDRERVKKRIQKYDKTSEQFYPFVQEN</sequence>
<dbReference type="SUPFAM" id="SSF46689">
    <property type="entry name" value="Homeodomain-like"/>
    <property type="match status" value="1"/>
</dbReference>
<feature type="domain" description="SIS" evidence="5">
    <location>
        <begin position="146"/>
        <end position="283"/>
    </location>
</feature>
<dbReference type="Gene3D" id="3.40.50.10490">
    <property type="entry name" value="Glucose-6-phosphate isomerase like protein, domain 1"/>
    <property type="match status" value="1"/>
</dbReference>
<dbReference type="GO" id="GO:0003700">
    <property type="term" value="F:DNA-binding transcription factor activity"/>
    <property type="evidence" value="ECO:0007669"/>
    <property type="project" value="InterPro"/>
</dbReference>
<evidence type="ECO:0000256" key="3">
    <source>
        <dbReference type="ARBA" id="ARBA00023163"/>
    </source>
</evidence>
<dbReference type="InterPro" id="IPR047640">
    <property type="entry name" value="RpiR-like"/>
</dbReference>
<comment type="caution">
    <text evidence="6">The sequence shown here is derived from an EMBL/GenBank/DDBJ whole genome shotgun (WGS) entry which is preliminary data.</text>
</comment>
<dbReference type="GO" id="GO:1901135">
    <property type="term" value="P:carbohydrate derivative metabolic process"/>
    <property type="evidence" value="ECO:0007669"/>
    <property type="project" value="InterPro"/>
</dbReference>
<keyword evidence="7" id="KW-1185">Reference proteome</keyword>
<dbReference type="InterPro" id="IPR035472">
    <property type="entry name" value="RpiR-like_SIS"/>
</dbReference>
<evidence type="ECO:0000256" key="2">
    <source>
        <dbReference type="ARBA" id="ARBA00023125"/>
    </source>
</evidence>
<gene>
    <name evidence="6" type="ORF">EDM59_20655</name>
</gene>